<sequence>MSKATRLCVFAAQILAQSRSAFATGVAGVRLHMKLVVKFVRAMIDLRLKVFNLAIIQDIETKTFNTIMEEQLDTGWKKAYVYDGIDAWIDYGRLILKKRGRKLKFEWDNWDEGVLVGPASLLEKIAKKHGLTVRRKVKWPVLPTT</sequence>
<proteinExistence type="predicted"/>
<protein>
    <submittedName>
        <fullName evidence="2">Uncharacterized protein</fullName>
    </submittedName>
</protein>
<name>A0ABS7ZLV3_9GAMM</name>
<evidence type="ECO:0000313" key="3">
    <source>
        <dbReference type="Proteomes" id="UP000714380"/>
    </source>
</evidence>
<accession>A0ABS7ZLV3</accession>
<dbReference type="RefSeq" id="WP_225671937.1">
    <property type="nucleotide sequence ID" value="NZ_JAEDAH010000016.1"/>
</dbReference>
<gene>
    <name evidence="2" type="ORF">I9W95_03615</name>
</gene>
<reference evidence="2 3" key="1">
    <citation type="submission" date="2020-12" db="EMBL/GenBank/DDBJ databases">
        <title>Novel Thalassolituus-related marine hydrocarbonoclastic bacteria mediated algae-derived hydrocarbons mineralization in twilight zone of the northern South China Sea.</title>
        <authorList>
            <person name="Dong C."/>
        </authorList>
    </citation>
    <scope>NUCLEOTIDE SEQUENCE [LARGE SCALE GENOMIC DNA]</scope>
    <source>
        <strain evidence="2 3">IMCC1826</strain>
    </source>
</reference>
<keyword evidence="1" id="KW-0732">Signal</keyword>
<evidence type="ECO:0000256" key="1">
    <source>
        <dbReference type="SAM" id="SignalP"/>
    </source>
</evidence>
<keyword evidence="3" id="KW-1185">Reference proteome</keyword>
<feature type="signal peptide" evidence="1">
    <location>
        <begin position="1"/>
        <end position="23"/>
    </location>
</feature>
<comment type="caution">
    <text evidence="2">The sequence shown here is derived from an EMBL/GenBank/DDBJ whole genome shotgun (WGS) entry which is preliminary data.</text>
</comment>
<dbReference type="EMBL" id="JAEDAH010000016">
    <property type="protein sequence ID" value="MCA6062689.1"/>
    <property type="molecule type" value="Genomic_DNA"/>
</dbReference>
<dbReference type="Proteomes" id="UP000714380">
    <property type="component" value="Unassembled WGS sequence"/>
</dbReference>
<organism evidence="2 3">
    <name type="scientific">Thalassolituus marinus</name>
    <dbReference type="NCBI Taxonomy" id="671053"/>
    <lineage>
        <taxon>Bacteria</taxon>
        <taxon>Pseudomonadati</taxon>
        <taxon>Pseudomonadota</taxon>
        <taxon>Gammaproteobacteria</taxon>
        <taxon>Oceanospirillales</taxon>
        <taxon>Oceanospirillaceae</taxon>
        <taxon>Thalassolituus</taxon>
    </lineage>
</organism>
<evidence type="ECO:0000313" key="2">
    <source>
        <dbReference type="EMBL" id="MCA6062689.1"/>
    </source>
</evidence>
<feature type="chain" id="PRO_5046740210" evidence="1">
    <location>
        <begin position="24"/>
        <end position="145"/>
    </location>
</feature>